<dbReference type="Proteomes" id="UP000216207">
    <property type="component" value="Unassembled WGS sequence"/>
</dbReference>
<gene>
    <name evidence="1" type="ORF">CHH72_20000</name>
</gene>
<dbReference type="Pfam" id="PF22871">
    <property type="entry name" value="AimR"/>
    <property type="match status" value="1"/>
</dbReference>
<proteinExistence type="predicted"/>
<dbReference type="RefSeq" id="WP_095327307.1">
    <property type="nucleotide sequence ID" value="NZ_BOQQ01000008.1"/>
</dbReference>
<evidence type="ECO:0008006" key="3">
    <source>
        <dbReference type="Google" id="ProtNLM"/>
    </source>
</evidence>
<evidence type="ECO:0000313" key="1">
    <source>
        <dbReference type="EMBL" id="PAE87069.1"/>
    </source>
</evidence>
<protein>
    <recommendedName>
        <fullName evidence="3">Transcriptional regulator</fullName>
    </recommendedName>
</protein>
<dbReference type="NCBIfam" id="NF038310">
    <property type="entry name" value="lysogeny_AimR"/>
    <property type="match status" value="1"/>
</dbReference>
<reference evidence="1 2" key="1">
    <citation type="submission" date="2017-07" db="EMBL/GenBank/DDBJ databases">
        <title>Isolation and whole genome analysis of endospore-forming bacteria from heroin.</title>
        <authorList>
            <person name="Kalinowski J."/>
            <person name="Ahrens B."/>
            <person name="Al-Dilaimi A."/>
            <person name="Winkler A."/>
            <person name="Wibberg D."/>
            <person name="Schleenbecker U."/>
            <person name="Ruckert C."/>
            <person name="Wolfel R."/>
            <person name="Grass G."/>
        </authorList>
    </citation>
    <scope>NUCLEOTIDE SEQUENCE [LARGE SCALE GENOMIC DNA]</scope>
    <source>
        <strain evidence="1 2">7539</strain>
    </source>
</reference>
<accession>A0A268NUZ1</accession>
<dbReference type="InterPro" id="IPR047705">
    <property type="entry name" value="AimR-like"/>
</dbReference>
<dbReference type="EMBL" id="NPCC01000042">
    <property type="protein sequence ID" value="PAE87069.1"/>
    <property type="molecule type" value="Genomic_DNA"/>
</dbReference>
<organism evidence="1 2">
    <name type="scientific">Shouchella clausii</name>
    <name type="common">Alkalihalobacillus clausii</name>
    <dbReference type="NCBI Taxonomy" id="79880"/>
    <lineage>
        <taxon>Bacteria</taxon>
        <taxon>Bacillati</taxon>
        <taxon>Bacillota</taxon>
        <taxon>Bacilli</taxon>
        <taxon>Bacillales</taxon>
        <taxon>Bacillaceae</taxon>
        <taxon>Shouchella</taxon>
    </lineage>
</organism>
<name>A0A268NUZ1_SHOCL</name>
<sequence length="360" mass="41772">MLEVKEKAGTLLRQKGWSDPLLNEIRMKELANSDEYSFEEVLLIAKHLMPDEYIPLMNVYAASAKKLQHVRDAFEYAASYYQLDMLERLIHTHKEDELLREWILVYELIYNFLQGKENEEQMFESARTLFAYTNNPLVRIRLEFIEFNNLYKMGIINSSKLLESRSKTLFAQLQPSFMKTVLASRLSLLLGSINLYREGDIESAERNFLAVLVNETTPDIFMCSANHGLALVMVNKENKLCAEYGQRAVMFAKRAKAAKYNEMLVSEYVPFMRNAMGEVFDITNVKPEEQAHQYLVRGDIQRALTVIKNLEDKGEMTPFLIYYKGLAQKSVPLLLDAMEGFTKNDFYMVELVKKKINQLV</sequence>
<dbReference type="AlphaFoldDB" id="A0A268NUZ1"/>
<evidence type="ECO:0000313" key="2">
    <source>
        <dbReference type="Proteomes" id="UP000216207"/>
    </source>
</evidence>
<comment type="caution">
    <text evidence="1">The sequence shown here is derived from an EMBL/GenBank/DDBJ whole genome shotgun (WGS) entry which is preliminary data.</text>
</comment>